<evidence type="ECO:0000256" key="8">
    <source>
        <dbReference type="ARBA" id="ARBA00023136"/>
    </source>
</evidence>
<proteinExistence type="inferred from homology"/>
<evidence type="ECO:0000256" key="10">
    <source>
        <dbReference type="SAM" id="MobiDB-lite"/>
    </source>
</evidence>
<dbReference type="PANTHER" id="PTHR43470:SF5">
    <property type="entry name" value="PHOSPHATE TRANSPORT SYSTEM PERMEASE PROTEIN PSTA"/>
    <property type="match status" value="1"/>
</dbReference>
<gene>
    <name evidence="12" type="ORF">AUP44_05080</name>
</gene>
<dbReference type="SUPFAM" id="SSF161098">
    <property type="entry name" value="MetI-like"/>
    <property type="match status" value="1"/>
</dbReference>
<dbReference type="InterPro" id="IPR005672">
    <property type="entry name" value="Phosphate_PstA"/>
</dbReference>
<dbReference type="InterPro" id="IPR024573">
    <property type="entry name" value="DUF3333"/>
</dbReference>
<evidence type="ECO:0000256" key="7">
    <source>
        <dbReference type="ARBA" id="ARBA00022989"/>
    </source>
</evidence>
<feature type="transmembrane region" description="Helical" evidence="9">
    <location>
        <begin position="348"/>
        <end position="373"/>
    </location>
</feature>
<dbReference type="InterPro" id="IPR000515">
    <property type="entry name" value="MetI-like"/>
</dbReference>
<feature type="transmembrane region" description="Helical" evidence="9">
    <location>
        <begin position="422"/>
        <end position="442"/>
    </location>
</feature>
<keyword evidence="8 9" id="KW-0472">Membrane</keyword>
<dbReference type="Pfam" id="PF11812">
    <property type="entry name" value="DUF3333"/>
    <property type="match status" value="1"/>
</dbReference>
<comment type="similarity">
    <text evidence="2 9">Belongs to the binding-protein-dependent transport system permease family. CysTW subfamily.</text>
</comment>
<accession>A0A162KZR7</accession>
<evidence type="ECO:0000256" key="1">
    <source>
        <dbReference type="ARBA" id="ARBA00004651"/>
    </source>
</evidence>
<evidence type="ECO:0000313" key="13">
    <source>
        <dbReference type="Proteomes" id="UP000075787"/>
    </source>
</evidence>
<evidence type="ECO:0000256" key="4">
    <source>
        <dbReference type="ARBA" id="ARBA00022448"/>
    </source>
</evidence>
<keyword evidence="4" id="KW-0813">Transport</keyword>
<dbReference type="GO" id="GO:0035435">
    <property type="term" value="P:phosphate ion transmembrane transport"/>
    <property type="evidence" value="ECO:0007669"/>
    <property type="project" value="InterPro"/>
</dbReference>
<feature type="transmembrane region" description="Helical" evidence="9">
    <location>
        <begin position="277"/>
        <end position="299"/>
    </location>
</feature>
<dbReference type="GO" id="GO:0005315">
    <property type="term" value="F:phosphate transmembrane transporter activity"/>
    <property type="evidence" value="ECO:0007669"/>
    <property type="project" value="InterPro"/>
</dbReference>
<dbReference type="NCBIfam" id="TIGR00974">
    <property type="entry name" value="3a0107s02c"/>
    <property type="match status" value="1"/>
</dbReference>
<dbReference type="CDD" id="cd06261">
    <property type="entry name" value="TM_PBP2"/>
    <property type="match status" value="1"/>
</dbReference>
<dbReference type="EMBL" id="LPZR01000155">
    <property type="protein sequence ID" value="KYO52542.1"/>
    <property type="molecule type" value="Genomic_DNA"/>
</dbReference>
<feature type="region of interest" description="Disordered" evidence="10">
    <location>
        <begin position="1"/>
        <end position="32"/>
    </location>
</feature>
<keyword evidence="5 9" id="KW-1003">Cell membrane</keyword>
<dbReference type="GO" id="GO:0005886">
    <property type="term" value="C:plasma membrane"/>
    <property type="evidence" value="ECO:0007669"/>
    <property type="project" value="UniProtKB-SubCell"/>
</dbReference>
<feature type="transmembrane region" description="Helical" evidence="9">
    <location>
        <begin position="228"/>
        <end position="257"/>
    </location>
</feature>
<feature type="domain" description="ABC transmembrane type-1" evidence="11">
    <location>
        <begin position="232"/>
        <end position="439"/>
    </location>
</feature>
<evidence type="ECO:0000256" key="3">
    <source>
        <dbReference type="ARBA" id="ARBA00016864"/>
    </source>
</evidence>
<comment type="subcellular location">
    <subcellularLocation>
        <location evidence="9">Cell inner membrane</location>
        <topology evidence="9">Multi-pass membrane protein</topology>
    </subcellularLocation>
    <subcellularLocation>
        <location evidence="1">Cell membrane</location>
        <topology evidence="1">Multi-pass membrane protein</topology>
    </subcellularLocation>
</comment>
<keyword evidence="7 9" id="KW-1133">Transmembrane helix</keyword>
<keyword evidence="6 9" id="KW-0812">Transmembrane</keyword>
<organism evidence="12 13">
    <name type="scientific">Tistrella mobilis</name>
    <dbReference type="NCBI Taxonomy" id="171437"/>
    <lineage>
        <taxon>Bacteria</taxon>
        <taxon>Pseudomonadati</taxon>
        <taxon>Pseudomonadota</taxon>
        <taxon>Alphaproteobacteria</taxon>
        <taxon>Geminicoccales</taxon>
        <taxon>Geminicoccaceae</taxon>
        <taxon>Tistrella</taxon>
    </lineage>
</organism>
<reference evidence="12 13" key="1">
    <citation type="submission" date="2015-12" db="EMBL/GenBank/DDBJ databases">
        <title>Genome sequence of Tistrella mobilis MCCC 1A02139.</title>
        <authorList>
            <person name="Lu L."/>
            <person name="Lai Q."/>
            <person name="Shao Z."/>
            <person name="Qian P."/>
        </authorList>
    </citation>
    <scope>NUCLEOTIDE SEQUENCE [LARGE SCALE GENOMIC DNA]</scope>
    <source>
        <strain evidence="12 13">MCCC 1A02139</strain>
    </source>
</reference>
<dbReference type="Pfam" id="PF00528">
    <property type="entry name" value="BPD_transp_1"/>
    <property type="match status" value="1"/>
</dbReference>
<dbReference type="PANTHER" id="PTHR43470">
    <property type="entry name" value="PHOSPHATE TRANSPORT SYSTEM PERMEASE PROTEIN PSTA-RELATED"/>
    <property type="match status" value="1"/>
</dbReference>
<dbReference type="PROSITE" id="PS50928">
    <property type="entry name" value="ABC_TM1"/>
    <property type="match status" value="1"/>
</dbReference>
<evidence type="ECO:0000256" key="9">
    <source>
        <dbReference type="RuleBase" id="RU363043"/>
    </source>
</evidence>
<evidence type="ECO:0000256" key="6">
    <source>
        <dbReference type="ARBA" id="ARBA00022692"/>
    </source>
</evidence>
<sequence>MTERREQQVMTDSTLNPAGAPIAGRESPHAGQAAAARLRARRRSERRFKAYGQGAVLLAIVMLVVLVGTLAGQGLGAFTQTQIAVEVNLDPARLDPQGTRDQKTLADANYTGLLTDIVRDNFGATQRRDILKALGLFSRDARFELRDFVLENPDLIGTTQTVWLTASGNLDMLDKGWIDRDLPETQRPVDDQVLGWYDALAAKDAVSRDFNTRFFTGADSRSPELAGIWGATVGSALTLFVCFILSFPIGVTTAIYLEEFAPKNRWTDLIEVNINNLAAVPSIVFGLLGLAVFIGFFGMPRSAPVVGGFTLALMTLPTIIIATRAALKAVPPSIRQAAQGLGASPVQVVFHHVLPLAMPGILTGTIIGMAQALGETAPLLMIGMVAFIADVPGGFTTPSTVLPVQIFLWADSPERAFVEKTAAAILVLLGFLIIMNAIAVLLRRRFERRW</sequence>
<feature type="transmembrane region" description="Helical" evidence="9">
    <location>
        <begin position="305"/>
        <end position="327"/>
    </location>
</feature>
<name>A0A162KZR7_9PROT</name>
<evidence type="ECO:0000259" key="11">
    <source>
        <dbReference type="PROSITE" id="PS50928"/>
    </source>
</evidence>
<dbReference type="Proteomes" id="UP000075787">
    <property type="component" value="Unassembled WGS sequence"/>
</dbReference>
<protein>
    <recommendedName>
        <fullName evidence="3 9">Phosphate transport system permease protein PstA</fullName>
    </recommendedName>
</protein>
<dbReference type="Gene3D" id="1.10.3720.10">
    <property type="entry name" value="MetI-like"/>
    <property type="match status" value="1"/>
</dbReference>
<evidence type="ECO:0000313" key="12">
    <source>
        <dbReference type="EMBL" id="KYO52542.1"/>
    </source>
</evidence>
<evidence type="ECO:0000256" key="5">
    <source>
        <dbReference type="ARBA" id="ARBA00022475"/>
    </source>
</evidence>
<dbReference type="InterPro" id="IPR035906">
    <property type="entry name" value="MetI-like_sf"/>
</dbReference>
<evidence type="ECO:0000256" key="2">
    <source>
        <dbReference type="ARBA" id="ARBA00007069"/>
    </source>
</evidence>
<dbReference type="AlphaFoldDB" id="A0A162KZR7"/>
<comment type="caution">
    <text evidence="12">The sequence shown here is derived from an EMBL/GenBank/DDBJ whole genome shotgun (WGS) entry which is preliminary data.</text>
</comment>
<feature type="transmembrane region" description="Helical" evidence="9">
    <location>
        <begin position="50"/>
        <end position="71"/>
    </location>
</feature>